<dbReference type="Proteomes" id="UP001174909">
    <property type="component" value="Unassembled WGS sequence"/>
</dbReference>
<keyword evidence="3 6" id="KW-0378">Hydrolase</keyword>
<proteinExistence type="inferred from homology"/>
<protein>
    <submittedName>
        <fullName evidence="8">Lon protease</fullName>
    </submittedName>
</protein>
<dbReference type="PROSITE" id="PS01046">
    <property type="entry name" value="LON_SER"/>
    <property type="match status" value="1"/>
</dbReference>
<dbReference type="EMBL" id="CASHTH010000947">
    <property type="protein sequence ID" value="CAI8009337.1"/>
    <property type="molecule type" value="Genomic_DNA"/>
</dbReference>
<evidence type="ECO:0000313" key="9">
    <source>
        <dbReference type="Proteomes" id="UP001174909"/>
    </source>
</evidence>
<keyword evidence="1 6" id="KW-0645">Protease</keyword>
<dbReference type="Pfam" id="PF22667">
    <property type="entry name" value="Lon_lid"/>
    <property type="match status" value="1"/>
</dbReference>
<dbReference type="InterPro" id="IPR008268">
    <property type="entry name" value="Peptidase_S16_AS"/>
</dbReference>
<dbReference type="AlphaFoldDB" id="A0AA35RE61"/>
<dbReference type="InterPro" id="IPR027065">
    <property type="entry name" value="Lon_Prtase"/>
</dbReference>
<keyword evidence="4 6" id="KW-0720">Serine protease</keyword>
<evidence type="ECO:0000256" key="5">
    <source>
        <dbReference type="ARBA" id="ARBA00022840"/>
    </source>
</evidence>
<dbReference type="PROSITE" id="PS51786">
    <property type="entry name" value="LON_PROTEOLYTIC"/>
    <property type="match status" value="1"/>
</dbReference>
<dbReference type="GO" id="GO:0030163">
    <property type="term" value="P:protein catabolic process"/>
    <property type="evidence" value="ECO:0007669"/>
    <property type="project" value="InterPro"/>
</dbReference>
<keyword evidence="5" id="KW-0067">ATP-binding</keyword>
<accession>A0AA35RE61</accession>
<dbReference type="InterPro" id="IPR020568">
    <property type="entry name" value="Ribosomal_Su5_D2-typ_SF"/>
</dbReference>
<organism evidence="8 9">
    <name type="scientific">Geodia barretti</name>
    <name type="common">Barrett's horny sponge</name>
    <dbReference type="NCBI Taxonomy" id="519541"/>
    <lineage>
        <taxon>Eukaryota</taxon>
        <taxon>Metazoa</taxon>
        <taxon>Porifera</taxon>
        <taxon>Demospongiae</taxon>
        <taxon>Heteroscleromorpha</taxon>
        <taxon>Tetractinellida</taxon>
        <taxon>Astrophorina</taxon>
        <taxon>Geodiidae</taxon>
        <taxon>Geodia</taxon>
    </lineage>
</organism>
<sequence length="308" mass="33472">MFVTTANQLHTIPPPLRDRMETIELLGYTANEKQIIAKQYLIPRQLTANGLKDDLIHIRDTAIDKVISAYTREAGVRNLERELGTVCRKVARRVAEGKPDRTTIATRDIQRYLGPAKFDSEIAGRKSDIGVATGLSVTPAGGEILFIEAATTKKTNAHTQLRITGQIGDVMQESVQAALSYVKSQSDALQFNPGVLEDDIHVHVPAGAIPKDGPSAGITIATALASIATQQQISPEIAMTGELTLRGRVLPIGGVKEKILAAKQAGIKKVILPLGNKKHFIEVPKDIQKGVEFLFVEHVTEVFTEVFT</sequence>
<dbReference type="PRINTS" id="PR00830">
    <property type="entry name" value="ENDOLAPTASE"/>
</dbReference>
<dbReference type="SUPFAM" id="SSF54211">
    <property type="entry name" value="Ribosomal protein S5 domain 2-like"/>
    <property type="match status" value="1"/>
</dbReference>
<feature type="active site" evidence="6">
    <location>
        <position position="215"/>
    </location>
</feature>
<evidence type="ECO:0000259" key="7">
    <source>
        <dbReference type="PROSITE" id="PS51786"/>
    </source>
</evidence>
<dbReference type="PANTHER" id="PTHR10046">
    <property type="entry name" value="ATP DEPENDENT LON PROTEASE FAMILY MEMBER"/>
    <property type="match status" value="1"/>
</dbReference>
<dbReference type="GO" id="GO:0004252">
    <property type="term" value="F:serine-type endopeptidase activity"/>
    <property type="evidence" value="ECO:0007669"/>
    <property type="project" value="UniProtKB-UniRule"/>
</dbReference>
<dbReference type="GO" id="GO:0005524">
    <property type="term" value="F:ATP binding"/>
    <property type="evidence" value="ECO:0007669"/>
    <property type="project" value="UniProtKB-KW"/>
</dbReference>
<feature type="domain" description="Lon proteolytic" evidence="7">
    <location>
        <begin position="126"/>
        <end position="308"/>
    </location>
</feature>
<keyword evidence="9" id="KW-1185">Reference proteome</keyword>
<dbReference type="InterPro" id="IPR008269">
    <property type="entry name" value="Lon_proteolytic"/>
</dbReference>
<keyword evidence="2" id="KW-0547">Nucleotide-binding</keyword>
<dbReference type="InterPro" id="IPR027417">
    <property type="entry name" value="P-loop_NTPase"/>
</dbReference>
<dbReference type="SUPFAM" id="SSF52540">
    <property type="entry name" value="P-loop containing nucleoside triphosphate hydrolases"/>
    <property type="match status" value="1"/>
</dbReference>
<dbReference type="GO" id="GO:0006508">
    <property type="term" value="P:proteolysis"/>
    <property type="evidence" value="ECO:0007669"/>
    <property type="project" value="UniProtKB-KW"/>
</dbReference>
<evidence type="ECO:0000256" key="4">
    <source>
        <dbReference type="ARBA" id="ARBA00022825"/>
    </source>
</evidence>
<dbReference type="GO" id="GO:0004176">
    <property type="term" value="F:ATP-dependent peptidase activity"/>
    <property type="evidence" value="ECO:0007669"/>
    <property type="project" value="UniProtKB-UniRule"/>
</dbReference>
<evidence type="ECO:0000256" key="2">
    <source>
        <dbReference type="ARBA" id="ARBA00022741"/>
    </source>
</evidence>
<evidence type="ECO:0000313" key="8">
    <source>
        <dbReference type="EMBL" id="CAI8009337.1"/>
    </source>
</evidence>
<comment type="caution">
    <text evidence="8">The sequence shown here is derived from an EMBL/GenBank/DDBJ whole genome shotgun (WGS) entry which is preliminary data.</text>
</comment>
<dbReference type="InterPro" id="IPR054594">
    <property type="entry name" value="Lon_lid"/>
</dbReference>
<evidence type="ECO:0000256" key="6">
    <source>
        <dbReference type="PROSITE-ProRule" id="PRU01122"/>
    </source>
</evidence>
<dbReference type="Gene3D" id="3.30.230.10">
    <property type="match status" value="1"/>
</dbReference>
<dbReference type="Pfam" id="PF05362">
    <property type="entry name" value="Lon_C"/>
    <property type="match status" value="1"/>
</dbReference>
<evidence type="ECO:0000256" key="1">
    <source>
        <dbReference type="ARBA" id="ARBA00022670"/>
    </source>
</evidence>
<name>A0AA35RE61_GEOBA</name>
<reference evidence="8" key="1">
    <citation type="submission" date="2023-03" db="EMBL/GenBank/DDBJ databases">
        <authorList>
            <person name="Steffen K."/>
            <person name="Cardenas P."/>
        </authorList>
    </citation>
    <scope>NUCLEOTIDE SEQUENCE</scope>
</reference>
<evidence type="ECO:0000256" key="3">
    <source>
        <dbReference type="ARBA" id="ARBA00022801"/>
    </source>
</evidence>
<gene>
    <name evidence="8" type="ORF">GBAR_LOCUS6294</name>
</gene>
<dbReference type="Gene3D" id="1.10.8.60">
    <property type="match status" value="1"/>
</dbReference>
<dbReference type="InterPro" id="IPR014721">
    <property type="entry name" value="Ribsml_uS5_D2-typ_fold_subgr"/>
</dbReference>
<feature type="active site" evidence="6">
    <location>
        <position position="258"/>
    </location>
</feature>
<comment type="similarity">
    <text evidence="6">Belongs to the peptidase S16 family.</text>
</comment>